<dbReference type="PANTHER" id="PTHR34127">
    <property type="entry name" value="OS04G0405600 PROTEIN"/>
    <property type="match status" value="1"/>
</dbReference>
<dbReference type="AlphaFoldDB" id="A0ABD3MET4"/>
<feature type="region of interest" description="Disordered" evidence="1">
    <location>
        <begin position="109"/>
        <end position="149"/>
    </location>
</feature>
<dbReference type="Gene3D" id="3.40.50.1820">
    <property type="entry name" value="alpha/beta hydrolase"/>
    <property type="match status" value="1"/>
</dbReference>
<keyword evidence="2" id="KW-1133">Transmembrane helix</keyword>
<keyword evidence="2" id="KW-0812">Transmembrane</keyword>
<keyword evidence="4" id="KW-1185">Reference proteome</keyword>
<evidence type="ECO:0000256" key="2">
    <source>
        <dbReference type="SAM" id="Phobius"/>
    </source>
</evidence>
<dbReference type="PANTHER" id="PTHR34127:SF1">
    <property type="entry name" value="OS04G0405600 PROTEIN"/>
    <property type="match status" value="1"/>
</dbReference>
<name>A0ABD3MET4_9STRA</name>
<evidence type="ECO:0000313" key="3">
    <source>
        <dbReference type="EMBL" id="KAL3761114.1"/>
    </source>
</evidence>
<dbReference type="Proteomes" id="UP001530293">
    <property type="component" value="Unassembled WGS sequence"/>
</dbReference>
<evidence type="ECO:0000313" key="4">
    <source>
        <dbReference type="Proteomes" id="UP001530293"/>
    </source>
</evidence>
<sequence length="592" mass="64402">MKSILSSNVPRRRRRLPVIRAVLHAVVVLLVSFFISHVDVGGRCGGGIVSSFQLRAPLPIIISRRSKLISFSSSSSSSAASKWMENEKRLEQGMEEDVVDAAAVTTTTTVANSNKQEQTTTNTATTTTSFANYNSNSNNSNNNNSTPLGGRWEELHGNYILRPQYTSSSSSSSPTSTNSSSQQQQQPRALIHFLGGALLGAAPQLSYRYLLERLSSRGYLVVATPYQLSFDHLNTCDEIIERFELVAPDLARQYGAVPVVGLGHSCGSLLHMLITSLFPDTPRAANAFISYNNRGVGEAVPFFEELIVPLFSDKSRNGSTLMKALIAVAREKYNGQVPSDSSLLNLLQSIPTPIPGLTNALFTSSLVSIPTPLRQSLTNFVTEPTFNALSNTGLPSLLLQSLDITQQIPKLIDEVEQGARDFVPSPEAMSSAARRAYRCRRTLLLQFNNDELDDSELLEGYLKEAESVMKTKRPMIAINLERKVLEGNHLTPLLGPSGGEEWGQVLEETLGSVLGLVDGWTTSSSTRTTTTTTDDNSGGELGDDGENRENRSSSTSSSSSSSSVKAVRERLGYEQVERVVDELVAWLDEGSL</sequence>
<accession>A0ABD3MET4</accession>
<dbReference type="EMBL" id="JALLBG020000158">
    <property type="protein sequence ID" value="KAL3761114.1"/>
    <property type="molecule type" value="Genomic_DNA"/>
</dbReference>
<gene>
    <name evidence="3" type="ORF">ACHAWU_000650</name>
</gene>
<keyword evidence="2" id="KW-0472">Membrane</keyword>
<feature type="compositionally biased region" description="Low complexity" evidence="1">
    <location>
        <begin position="552"/>
        <end position="563"/>
    </location>
</feature>
<feature type="transmembrane region" description="Helical" evidence="2">
    <location>
        <begin position="21"/>
        <end position="38"/>
    </location>
</feature>
<feature type="compositionally biased region" description="Low complexity" evidence="1">
    <location>
        <begin position="521"/>
        <end position="533"/>
    </location>
</feature>
<dbReference type="InterPro" id="IPR029058">
    <property type="entry name" value="AB_hydrolase_fold"/>
</dbReference>
<evidence type="ECO:0000256" key="1">
    <source>
        <dbReference type="SAM" id="MobiDB-lite"/>
    </source>
</evidence>
<reference evidence="3 4" key="1">
    <citation type="submission" date="2024-10" db="EMBL/GenBank/DDBJ databases">
        <title>Updated reference genomes for cyclostephanoid diatoms.</title>
        <authorList>
            <person name="Roberts W.R."/>
            <person name="Alverson A.J."/>
        </authorList>
    </citation>
    <scope>NUCLEOTIDE SEQUENCE [LARGE SCALE GENOMIC DNA]</scope>
    <source>
        <strain evidence="3 4">AJA232-27</strain>
    </source>
</reference>
<feature type="region of interest" description="Disordered" evidence="1">
    <location>
        <begin position="521"/>
        <end position="571"/>
    </location>
</feature>
<dbReference type="SUPFAM" id="SSF53474">
    <property type="entry name" value="alpha/beta-Hydrolases"/>
    <property type="match status" value="1"/>
</dbReference>
<dbReference type="Pfam" id="PF07082">
    <property type="entry name" value="DUF1350"/>
    <property type="match status" value="2"/>
</dbReference>
<proteinExistence type="predicted"/>
<feature type="region of interest" description="Disordered" evidence="1">
    <location>
        <begin position="164"/>
        <end position="186"/>
    </location>
</feature>
<organism evidence="3 4">
    <name type="scientific">Discostella pseudostelligera</name>
    <dbReference type="NCBI Taxonomy" id="259834"/>
    <lineage>
        <taxon>Eukaryota</taxon>
        <taxon>Sar</taxon>
        <taxon>Stramenopiles</taxon>
        <taxon>Ochrophyta</taxon>
        <taxon>Bacillariophyta</taxon>
        <taxon>Coscinodiscophyceae</taxon>
        <taxon>Thalassiosirophycidae</taxon>
        <taxon>Stephanodiscales</taxon>
        <taxon>Stephanodiscaceae</taxon>
        <taxon>Discostella</taxon>
    </lineage>
</organism>
<dbReference type="InterPro" id="IPR010765">
    <property type="entry name" value="DUF1350"/>
</dbReference>
<comment type="caution">
    <text evidence="3">The sequence shown here is derived from an EMBL/GenBank/DDBJ whole genome shotgun (WGS) entry which is preliminary data.</text>
</comment>
<feature type="compositionally biased region" description="Low complexity" evidence="1">
    <location>
        <begin position="119"/>
        <end position="146"/>
    </location>
</feature>
<protein>
    <submittedName>
        <fullName evidence="3">Uncharacterized protein</fullName>
    </submittedName>
</protein>